<keyword evidence="3" id="KW-0808">Transferase</keyword>
<keyword evidence="1" id="KW-1133">Transmembrane helix</keyword>
<evidence type="ECO:0000259" key="2">
    <source>
        <dbReference type="Pfam" id="PF08241"/>
    </source>
</evidence>
<dbReference type="OrthoDB" id="6423379at2759"/>
<dbReference type="GO" id="GO:0008757">
    <property type="term" value="F:S-adenosylmethionine-dependent methyltransferase activity"/>
    <property type="evidence" value="ECO:0007669"/>
    <property type="project" value="InterPro"/>
</dbReference>
<dbReference type="SUPFAM" id="SSF53335">
    <property type="entry name" value="S-adenosyl-L-methionine-dependent methyltransferases"/>
    <property type="match status" value="1"/>
</dbReference>
<name>A0A2L2YE28_PARTP</name>
<evidence type="ECO:0000313" key="3">
    <source>
        <dbReference type="EMBL" id="LAA06422.1"/>
    </source>
</evidence>
<dbReference type="PANTHER" id="PTHR45036">
    <property type="entry name" value="METHYLTRANSFERASE LIKE 7B"/>
    <property type="match status" value="1"/>
</dbReference>
<feature type="transmembrane region" description="Helical" evidence="1">
    <location>
        <begin position="12"/>
        <end position="30"/>
    </location>
</feature>
<dbReference type="EMBL" id="IAAA01023405">
    <property type="protein sequence ID" value="LAA06422.1"/>
    <property type="molecule type" value="mRNA"/>
</dbReference>
<dbReference type="InterPro" id="IPR052356">
    <property type="entry name" value="Thiol_S-MT"/>
</dbReference>
<feature type="transmembrane region" description="Helical" evidence="1">
    <location>
        <begin position="197"/>
        <end position="214"/>
    </location>
</feature>
<evidence type="ECO:0000256" key="1">
    <source>
        <dbReference type="SAM" id="Phobius"/>
    </source>
</evidence>
<keyword evidence="1" id="KW-0812">Transmembrane</keyword>
<dbReference type="AlphaFoldDB" id="A0A2L2YE28"/>
<dbReference type="InterPro" id="IPR029063">
    <property type="entry name" value="SAM-dependent_MTases_sf"/>
</dbReference>
<organism evidence="3">
    <name type="scientific">Parasteatoda tepidariorum</name>
    <name type="common">Common house spider</name>
    <name type="synonym">Achaearanea tepidariorum</name>
    <dbReference type="NCBI Taxonomy" id="114398"/>
    <lineage>
        <taxon>Eukaryota</taxon>
        <taxon>Metazoa</taxon>
        <taxon>Ecdysozoa</taxon>
        <taxon>Arthropoda</taxon>
        <taxon>Chelicerata</taxon>
        <taxon>Arachnida</taxon>
        <taxon>Araneae</taxon>
        <taxon>Araneomorphae</taxon>
        <taxon>Entelegynae</taxon>
        <taxon>Araneoidea</taxon>
        <taxon>Theridiidae</taxon>
        <taxon>Parasteatoda</taxon>
    </lineage>
</organism>
<keyword evidence="1" id="KW-0472">Membrane</keyword>
<feature type="transmembrane region" description="Helical" evidence="1">
    <location>
        <begin position="226"/>
        <end position="250"/>
    </location>
</feature>
<dbReference type="Gene3D" id="3.40.50.150">
    <property type="entry name" value="Vaccinia Virus protein VP39"/>
    <property type="match status" value="1"/>
</dbReference>
<accession>A0A2L2YE28</accession>
<dbReference type="PANTHER" id="PTHR45036:SF1">
    <property type="entry name" value="METHYLTRANSFERASE LIKE 7A"/>
    <property type="match status" value="1"/>
</dbReference>
<dbReference type="CDD" id="cd02440">
    <property type="entry name" value="AdoMet_MTases"/>
    <property type="match status" value="1"/>
</dbReference>
<proteinExistence type="evidence at transcript level"/>
<sequence>MEVVAYLAVTTLWWISSLTVLSPFVLLLLLSKTFRNGWFSFFFGKVMGPLCSHKFMAKRKKLFELLEEHLPNRDKSIPLDILEIGIGPGANLQFYPENSNLTALDMNPSFFQIFHNNRKKYPQVKLVRTVLNWAEDMNEVEDSAYDVVISTHVLCSVKNIESVMKEVKRRFNLEESFFSWNMLLTLKMKVVILHKDLLLPYGLFIVTGVIQIATQQMQLKMLDLVMFSVMLATHLPYYCLFAHTLSELLLNETKHS</sequence>
<keyword evidence="3" id="KW-0489">Methyltransferase</keyword>
<dbReference type="GO" id="GO:0032259">
    <property type="term" value="P:methylation"/>
    <property type="evidence" value="ECO:0007669"/>
    <property type="project" value="UniProtKB-KW"/>
</dbReference>
<dbReference type="InterPro" id="IPR013216">
    <property type="entry name" value="Methyltransf_11"/>
</dbReference>
<feature type="domain" description="Methyltransferase type 11" evidence="2">
    <location>
        <begin position="82"/>
        <end position="169"/>
    </location>
</feature>
<dbReference type="Pfam" id="PF08241">
    <property type="entry name" value="Methyltransf_11"/>
    <property type="match status" value="1"/>
</dbReference>
<reference evidence="3" key="1">
    <citation type="journal article" date="2016" name="Mol. Ecol. Resour.">
        <title>Evaluation of the impact of RNA preservation methods of spiders for de novo transcriptome assembly.</title>
        <authorList>
            <person name="Kono N."/>
            <person name="Nakamura H."/>
            <person name="Ito Y."/>
            <person name="Tomita M."/>
            <person name="Arakawa K."/>
        </authorList>
    </citation>
    <scope>NUCLEOTIDE SEQUENCE</scope>
    <source>
        <tissue evidence="3">Whole body</tissue>
    </source>
</reference>
<protein>
    <submittedName>
        <fullName evidence="3">Methyltransferase-like protein 7A</fullName>
    </submittedName>
</protein>